<dbReference type="Proteomes" id="UP000580250">
    <property type="component" value="Unassembled WGS sequence"/>
</dbReference>
<reference evidence="1 2" key="1">
    <citation type="submission" date="2020-08" db="EMBL/GenBank/DDBJ databases">
        <authorList>
            <person name="Koutsovoulos G."/>
            <person name="Danchin GJ E."/>
        </authorList>
    </citation>
    <scope>NUCLEOTIDE SEQUENCE [LARGE SCALE GENOMIC DNA]</scope>
</reference>
<proteinExistence type="predicted"/>
<evidence type="ECO:0000313" key="2">
    <source>
        <dbReference type="Proteomes" id="UP000580250"/>
    </source>
</evidence>
<dbReference type="AlphaFoldDB" id="A0A6V7VZ41"/>
<gene>
    <name evidence="1" type="ORF">MENT_LOCUS32124</name>
</gene>
<accession>A0A6V7VZ41</accession>
<name>A0A6V7VZ41_MELEN</name>
<evidence type="ECO:0000313" key="1">
    <source>
        <dbReference type="EMBL" id="CAD2180069.1"/>
    </source>
</evidence>
<dbReference type="EMBL" id="CAJEWN010000361">
    <property type="protein sequence ID" value="CAD2180069.1"/>
    <property type="molecule type" value="Genomic_DNA"/>
</dbReference>
<comment type="caution">
    <text evidence="1">The sequence shown here is derived from an EMBL/GenBank/DDBJ whole genome shotgun (WGS) entry which is preliminary data.</text>
</comment>
<sequence>MKNSKKLKQKLPKELISDLIQFIPFNIKWSKIRISKLFDIFVIKYQRKWILYLILVRQKVVTLIHDIIANMKKLQKPELRFKKYEMIGVSGRFDNRFYGFSGLIFIPSIANDITLRVSQVDYWPPRGKNEDSFAQLGQYFETKKKILVELFEFLLLKINELNSISELEMLEDYLPVGLSSIKSIVKKYQDAA</sequence>
<dbReference type="OrthoDB" id="5906986at2759"/>
<protein>
    <submittedName>
        <fullName evidence="1">Uncharacterized protein</fullName>
    </submittedName>
</protein>
<organism evidence="1 2">
    <name type="scientific">Meloidogyne enterolobii</name>
    <name type="common">Root-knot nematode worm</name>
    <name type="synonym">Meloidogyne mayaguensis</name>
    <dbReference type="NCBI Taxonomy" id="390850"/>
    <lineage>
        <taxon>Eukaryota</taxon>
        <taxon>Metazoa</taxon>
        <taxon>Ecdysozoa</taxon>
        <taxon>Nematoda</taxon>
        <taxon>Chromadorea</taxon>
        <taxon>Rhabditida</taxon>
        <taxon>Tylenchina</taxon>
        <taxon>Tylenchomorpha</taxon>
        <taxon>Tylenchoidea</taxon>
        <taxon>Meloidogynidae</taxon>
        <taxon>Meloidogyninae</taxon>
        <taxon>Meloidogyne</taxon>
    </lineage>
</organism>